<evidence type="ECO:0000256" key="1">
    <source>
        <dbReference type="ARBA" id="ARBA00009437"/>
    </source>
</evidence>
<dbReference type="InterPro" id="IPR036390">
    <property type="entry name" value="WH_DNA-bd_sf"/>
</dbReference>
<dbReference type="PANTHER" id="PTHR30346:SF0">
    <property type="entry name" value="HCA OPERON TRANSCRIPTIONAL ACTIVATOR HCAR"/>
    <property type="match status" value="1"/>
</dbReference>
<accession>A0A918GFC7</accession>
<dbReference type="GO" id="GO:0003700">
    <property type="term" value="F:DNA-binding transcription factor activity"/>
    <property type="evidence" value="ECO:0007669"/>
    <property type="project" value="InterPro"/>
</dbReference>
<keyword evidence="7" id="KW-1185">Reference proteome</keyword>
<evidence type="ECO:0000256" key="4">
    <source>
        <dbReference type="ARBA" id="ARBA00023163"/>
    </source>
</evidence>
<dbReference type="PANTHER" id="PTHR30346">
    <property type="entry name" value="TRANSCRIPTIONAL DUAL REGULATOR HCAR-RELATED"/>
    <property type="match status" value="1"/>
</dbReference>
<dbReference type="SUPFAM" id="SSF53850">
    <property type="entry name" value="Periplasmic binding protein-like II"/>
    <property type="match status" value="1"/>
</dbReference>
<organism evidence="6 7">
    <name type="scientific">Streptomyces griseoviridis</name>
    <dbReference type="NCBI Taxonomy" id="45398"/>
    <lineage>
        <taxon>Bacteria</taxon>
        <taxon>Bacillati</taxon>
        <taxon>Actinomycetota</taxon>
        <taxon>Actinomycetes</taxon>
        <taxon>Kitasatosporales</taxon>
        <taxon>Streptomycetaceae</taxon>
        <taxon>Streptomyces</taxon>
    </lineage>
</organism>
<gene>
    <name evidence="6" type="primary">hcaR</name>
    <name evidence="6" type="ORF">GCM10010238_21280</name>
</gene>
<keyword evidence="3" id="KW-0238">DNA-binding</keyword>
<dbReference type="Pfam" id="PF00126">
    <property type="entry name" value="HTH_1"/>
    <property type="match status" value="1"/>
</dbReference>
<keyword evidence="4" id="KW-0804">Transcription</keyword>
<proteinExistence type="inferred from homology"/>
<evidence type="ECO:0000313" key="7">
    <source>
        <dbReference type="Proteomes" id="UP000653493"/>
    </source>
</evidence>
<dbReference type="InterPro" id="IPR000847">
    <property type="entry name" value="LysR_HTH_N"/>
</dbReference>
<dbReference type="Gene3D" id="1.10.10.10">
    <property type="entry name" value="Winged helix-like DNA-binding domain superfamily/Winged helix DNA-binding domain"/>
    <property type="match status" value="1"/>
</dbReference>
<feature type="domain" description="HTH lysR-type" evidence="5">
    <location>
        <begin position="4"/>
        <end position="61"/>
    </location>
</feature>
<dbReference type="PROSITE" id="PS50931">
    <property type="entry name" value="HTH_LYSR"/>
    <property type="match status" value="1"/>
</dbReference>
<protein>
    <submittedName>
        <fullName evidence="6">LysR family transcriptional regulator</fullName>
    </submittedName>
</protein>
<dbReference type="Pfam" id="PF03466">
    <property type="entry name" value="LysR_substrate"/>
    <property type="match status" value="1"/>
</dbReference>
<reference evidence="6" key="1">
    <citation type="journal article" date="2014" name="Int. J. Syst. Evol. Microbiol.">
        <title>Complete genome sequence of Corynebacterium casei LMG S-19264T (=DSM 44701T), isolated from a smear-ripened cheese.</title>
        <authorList>
            <consortium name="US DOE Joint Genome Institute (JGI-PGF)"/>
            <person name="Walter F."/>
            <person name="Albersmeier A."/>
            <person name="Kalinowski J."/>
            <person name="Ruckert C."/>
        </authorList>
    </citation>
    <scope>NUCLEOTIDE SEQUENCE</scope>
    <source>
        <strain evidence="6">JCM 4234</strain>
    </source>
</reference>
<comment type="caution">
    <text evidence="6">The sequence shown here is derived from an EMBL/GenBank/DDBJ whole genome shotgun (WGS) entry which is preliminary data.</text>
</comment>
<evidence type="ECO:0000259" key="5">
    <source>
        <dbReference type="PROSITE" id="PS50931"/>
    </source>
</evidence>
<keyword evidence="2" id="KW-0805">Transcription regulation</keyword>
<evidence type="ECO:0000256" key="2">
    <source>
        <dbReference type="ARBA" id="ARBA00023015"/>
    </source>
</evidence>
<dbReference type="SUPFAM" id="SSF46785">
    <property type="entry name" value="Winged helix' DNA-binding domain"/>
    <property type="match status" value="1"/>
</dbReference>
<dbReference type="FunFam" id="1.10.10.10:FF:000001">
    <property type="entry name" value="LysR family transcriptional regulator"/>
    <property type="match status" value="1"/>
</dbReference>
<dbReference type="GO" id="GO:0003677">
    <property type="term" value="F:DNA binding"/>
    <property type="evidence" value="ECO:0007669"/>
    <property type="project" value="UniProtKB-KW"/>
</dbReference>
<name>A0A918GFC7_STRGD</name>
<dbReference type="InterPro" id="IPR005119">
    <property type="entry name" value="LysR_subst-bd"/>
</dbReference>
<dbReference type="Gene3D" id="3.40.190.10">
    <property type="entry name" value="Periplasmic binding protein-like II"/>
    <property type="match status" value="2"/>
</dbReference>
<sequence>MADPSVHQLRLFLALARDLHFGRAARRMFISQPALSRQIVALERRMRVPLVRRSTRRVELTPAGQALLPEARAVVAAADRLGEVIRSQSRRVRGRLRIGFIGAEAATPYVRRILTEFRRRHPDSEIEMRSLDLVNQVEALVTGEVDAAFLRPPLPTGIRTLQLASEPRVVCLPADAPLARRREPLTLADLADQPFVDIPGDTLRGWWNHWTGNPRPDGTRVRYGPVVTDMESLLLAVANGQGIAFLPAAAREFYPRPGLVYLTVRGLSPCTAALAWSAGHGDDTGVAALRAAARAVLRASGPDR</sequence>
<dbReference type="PRINTS" id="PR00039">
    <property type="entry name" value="HTHLYSR"/>
</dbReference>
<comment type="similarity">
    <text evidence="1">Belongs to the LysR transcriptional regulatory family.</text>
</comment>
<dbReference type="EMBL" id="BMSL01000004">
    <property type="protein sequence ID" value="GGS31928.1"/>
    <property type="molecule type" value="Genomic_DNA"/>
</dbReference>
<dbReference type="CDD" id="cd08414">
    <property type="entry name" value="PBP2_LTTR_aromatics_like"/>
    <property type="match status" value="1"/>
</dbReference>
<dbReference type="GO" id="GO:0032993">
    <property type="term" value="C:protein-DNA complex"/>
    <property type="evidence" value="ECO:0007669"/>
    <property type="project" value="TreeGrafter"/>
</dbReference>
<dbReference type="InterPro" id="IPR036388">
    <property type="entry name" value="WH-like_DNA-bd_sf"/>
</dbReference>
<evidence type="ECO:0000256" key="3">
    <source>
        <dbReference type="ARBA" id="ARBA00023125"/>
    </source>
</evidence>
<dbReference type="Proteomes" id="UP000653493">
    <property type="component" value="Unassembled WGS sequence"/>
</dbReference>
<reference evidence="6" key="2">
    <citation type="submission" date="2020-09" db="EMBL/GenBank/DDBJ databases">
        <authorList>
            <person name="Sun Q."/>
            <person name="Ohkuma M."/>
        </authorList>
    </citation>
    <scope>NUCLEOTIDE SEQUENCE</scope>
    <source>
        <strain evidence="6">JCM 4234</strain>
    </source>
</reference>
<evidence type="ECO:0000313" key="6">
    <source>
        <dbReference type="EMBL" id="GGS31928.1"/>
    </source>
</evidence>
<dbReference type="AlphaFoldDB" id="A0A918GFC7"/>